<gene>
    <name evidence="1" type="ORF">ACFPQA_03540</name>
</gene>
<keyword evidence="2" id="KW-1185">Reference proteome</keyword>
<evidence type="ECO:0000313" key="1">
    <source>
        <dbReference type="EMBL" id="MFC5544112.1"/>
    </source>
</evidence>
<name>A0ABW0RJ88_9GAMM</name>
<proteinExistence type="predicted"/>
<comment type="caution">
    <text evidence="1">The sequence shown here is derived from an EMBL/GenBank/DDBJ whole genome shotgun (WGS) entry which is preliminary data.</text>
</comment>
<organism evidence="1 2">
    <name type="scientific">Marinobacter koreensis</name>
    <dbReference type="NCBI Taxonomy" id="335974"/>
    <lineage>
        <taxon>Bacteria</taxon>
        <taxon>Pseudomonadati</taxon>
        <taxon>Pseudomonadota</taxon>
        <taxon>Gammaproteobacteria</taxon>
        <taxon>Pseudomonadales</taxon>
        <taxon>Marinobacteraceae</taxon>
        <taxon>Marinobacter</taxon>
    </lineage>
</organism>
<protein>
    <submittedName>
        <fullName evidence="1">Uncharacterized protein</fullName>
    </submittedName>
</protein>
<evidence type="ECO:0000313" key="2">
    <source>
        <dbReference type="Proteomes" id="UP001596055"/>
    </source>
</evidence>
<reference evidence="2" key="1">
    <citation type="journal article" date="2019" name="Int. J. Syst. Evol. Microbiol.">
        <title>The Global Catalogue of Microorganisms (GCM) 10K type strain sequencing project: providing services to taxonomists for standard genome sequencing and annotation.</title>
        <authorList>
            <consortium name="The Broad Institute Genomics Platform"/>
            <consortium name="The Broad Institute Genome Sequencing Center for Infectious Disease"/>
            <person name="Wu L."/>
            <person name="Ma J."/>
        </authorList>
    </citation>
    <scope>NUCLEOTIDE SEQUENCE [LARGE SCALE GENOMIC DNA]</scope>
    <source>
        <strain evidence="2">CGMCC 4.1799</strain>
    </source>
</reference>
<accession>A0ABW0RJ88</accession>
<dbReference type="Proteomes" id="UP001596055">
    <property type="component" value="Unassembled WGS sequence"/>
</dbReference>
<sequence>MADIHVEEFYRDVAIALAQLYSVFPRRINLFVEDIAGPDEPDEFGLHSKRHMACFGALLWLEEEGLLRYVDTIRQEALDQAVLTREAFIRLSAPAPAALVDAAGVDSGEESALPQSVRRDLSTYIHLIRQSLKSGHSARISQIVQATFFADA</sequence>
<dbReference type="RefSeq" id="WP_248155171.1">
    <property type="nucleotide sequence ID" value="NZ_JAKZAJ010000001.1"/>
</dbReference>
<dbReference type="EMBL" id="JBHSNL010000001">
    <property type="protein sequence ID" value="MFC5544112.1"/>
    <property type="molecule type" value="Genomic_DNA"/>
</dbReference>